<dbReference type="OrthoDB" id="119432at2"/>
<evidence type="ECO:0000256" key="1">
    <source>
        <dbReference type="ARBA" id="ARBA00008635"/>
    </source>
</evidence>
<dbReference type="Pfam" id="PF05163">
    <property type="entry name" value="DinB"/>
    <property type="match status" value="1"/>
</dbReference>
<gene>
    <name evidence="5" type="ORF">BLX24_12800</name>
</gene>
<sequence>MKYILILLCSLTGYAAMAQRSPETMTPVLRQELIDAFDASERYSLKICEQMPAEHYNFRSTDSTMTFAEQWRHCCIFTSGQLAGRLGIDNPYKTRKLPKVMTKEQIIAEVKALYEFVRQTIRNVPDSKLYEKTDFVNGAIPGWRLIYAMENHIIHHRGQCIVYLRLKGITPESYYGW</sequence>
<keyword evidence="2 3" id="KW-0479">Metal-binding</keyword>
<dbReference type="Gene3D" id="1.20.120.450">
    <property type="entry name" value="dinb family like domain"/>
    <property type="match status" value="1"/>
</dbReference>
<evidence type="ECO:0000313" key="5">
    <source>
        <dbReference type="EMBL" id="OIN59080.1"/>
    </source>
</evidence>
<evidence type="ECO:0000313" key="6">
    <source>
        <dbReference type="Proteomes" id="UP000181790"/>
    </source>
</evidence>
<dbReference type="AlphaFoldDB" id="A0A1S2VL02"/>
<dbReference type="InterPro" id="IPR007837">
    <property type="entry name" value="DinB"/>
</dbReference>
<evidence type="ECO:0000256" key="2">
    <source>
        <dbReference type="ARBA" id="ARBA00022723"/>
    </source>
</evidence>
<dbReference type="Proteomes" id="UP000181790">
    <property type="component" value="Unassembled WGS sequence"/>
</dbReference>
<proteinExistence type="inferred from homology"/>
<keyword evidence="4" id="KW-0732">Signal</keyword>
<feature type="signal peptide" evidence="4">
    <location>
        <begin position="1"/>
        <end position="18"/>
    </location>
</feature>
<keyword evidence="6" id="KW-1185">Reference proteome</keyword>
<dbReference type="GO" id="GO:0046872">
    <property type="term" value="F:metal ion binding"/>
    <property type="evidence" value="ECO:0007669"/>
    <property type="project" value="UniProtKB-KW"/>
</dbReference>
<feature type="binding site" evidence="3">
    <location>
        <position position="152"/>
    </location>
    <ligand>
        <name>a divalent metal cation</name>
        <dbReference type="ChEBI" id="CHEBI:60240"/>
    </ligand>
</feature>
<evidence type="ECO:0000256" key="3">
    <source>
        <dbReference type="PIRSR" id="PIRSR607837-1"/>
    </source>
</evidence>
<organism evidence="5 6">
    <name type="scientific">Arsenicibacter rosenii</name>
    <dbReference type="NCBI Taxonomy" id="1750698"/>
    <lineage>
        <taxon>Bacteria</taxon>
        <taxon>Pseudomonadati</taxon>
        <taxon>Bacteroidota</taxon>
        <taxon>Cytophagia</taxon>
        <taxon>Cytophagales</taxon>
        <taxon>Spirosomataceae</taxon>
        <taxon>Arsenicibacter</taxon>
    </lineage>
</organism>
<dbReference type="InterPro" id="IPR034660">
    <property type="entry name" value="DinB/YfiT-like"/>
</dbReference>
<protein>
    <recommendedName>
        <fullName evidence="7">DinB-like domain-containing protein</fullName>
    </recommendedName>
</protein>
<comment type="similarity">
    <text evidence="1">Belongs to the DinB family.</text>
</comment>
<feature type="chain" id="PRO_5010171448" description="DinB-like domain-containing protein" evidence="4">
    <location>
        <begin position="19"/>
        <end position="177"/>
    </location>
</feature>
<dbReference type="SUPFAM" id="SSF109854">
    <property type="entry name" value="DinB/YfiT-like putative metalloenzymes"/>
    <property type="match status" value="1"/>
</dbReference>
<dbReference type="EMBL" id="MORL01000005">
    <property type="protein sequence ID" value="OIN59080.1"/>
    <property type="molecule type" value="Genomic_DNA"/>
</dbReference>
<evidence type="ECO:0000256" key="4">
    <source>
        <dbReference type="SAM" id="SignalP"/>
    </source>
</evidence>
<reference evidence="5 6" key="1">
    <citation type="submission" date="2016-10" db="EMBL/GenBank/DDBJ databases">
        <title>Arsenicibacter rosenii gen. nov., sp. nov., an efficient arsenic-methylating bacterium isolated from an arsenic-contaminated paddy soil.</title>
        <authorList>
            <person name="Huang K."/>
        </authorList>
    </citation>
    <scope>NUCLEOTIDE SEQUENCE [LARGE SCALE GENOMIC DNA]</scope>
    <source>
        <strain evidence="5 6">SM-1</strain>
    </source>
</reference>
<feature type="binding site" evidence="3">
    <location>
        <position position="156"/>
    </location>
    <ligand>
        <name>a divalent metal cation</name>
        <dbReference type="ChEBI" id="CHEBI:60240"/>
    </ligand>
</feature>
<evidence type="ECO:0008006" key="7">
    <source>
        <dbReference type="Google" id="ProtNLM"/>
    </source>
</evidence>
<name>A0A1S2VL02_9BACT</name>
<dbReference type="RefSeq" id="WP_071503531.1">
    <property type="nucleotide sequence ID" value="NZ_MORL01000005.1"/>
</dbReference>
<feature type="binding site" evidence="3">
    <location>
        <position position="73"/>
    </location>
    <ligand>
        <name>a divalent metal cation</name>
        <dbReference type="ChEBI" id="CHEBI:60240"/>
    </ligand>
</feature>
<accession>A0A1S2VL02</accession>
<comment type="caution">
    <text evidence="5">The sequence shown here is derived from an EMBL/GenBank/DDBJ whole genome shotgun (WGS) entry which is preliminary data.</text>
</comment>